<dbReference type="EMBL" id="NIDE01000014">
    <property type="protein sequence ID" value="OWK38733.1"/>
    <property type="molecule type" value="Genomic_DNA"/>
</dbReference>
<protein>
    <submittedName>
        <fullName evidence="2">Uncharacterized protein</fullName>
    </submittedName>
</protein>
<evidence type="ECO:0000256" key="1">
    <source>
        <dbReference type="SAM" id="MobiDB-lite"/>
    </source>
</evidence>
<organism evidence="2 3">
    <name type="scientific">Fimbriiglobus ruber</name>
    <dbReference type="NCBI Taxonomy" id="1908690"/>
    <lineage>
        <taxon>Bacteria</taxon>
        <taxon>Pseudomonadati</taxon>
        <taxon>Planctomycetota</taxon>
        <taxon>Planctomycetia</taxon>
        <taxon>Gemmatales</taxon>
        <taxon>Gemmataceae</taxon>
        <taxon>Fimbriiglobus</taxon>
    </lineage>
</organism>
<dbReference type="Proteomes" id="UP000214646">
    <property type="component" value="Unassembled WGS sequence"/>
</dbReference>
<gene>
    <name evidence="2" type="ORF">FRUB_07853</name>
</gene>
<name>A0A225DCL7_9BACT</name>
<sequence>MTGPGLGLQKGIFCDIGIPGSGRGAAADRERYKQKRDAKKKSPCRQTVARVFRERTCRRGTLRRR</sequence>
<evidence type="ECO:0000313" key="3">
    <source>
        <dbReference type="Proteomes" id="UP000214646"/>
    </source>
</evidence>
<reference evidence="3" key="1">
    <citation type="submission" date="2017-06" db="EMBL/GenBank/DDBJ databases">
        <title>Genome analysis of Fimbriiglobus ruber SP5, the first member of the order Planctomycetales with confirmed chitinolytic capability.</title>
        <authorList>
            <person name="Ravin N.V."/>
            <person name="Rakitin A.L."/>
            <person name="Ivanova A.A."/>
            <person name="Beletsky A.V."/>
            <person name="Kulichevskaya I.S."/>
            <person name="Mardanov A.V."/>
            <person name="Dedysh S.N."/>
        </authorList>
    </citation>
    <scope>NUCLEOTIDE SEQUENCE [LARGE SCALE GENOMIC DNA]</scope>
    <source>
        <strain evidence="3">SP5</strain>
    </source>
</reference>
<feature type="region of interest" description="Disordered" evidence="1">
    <location>
        <begin position="21"/>
        <end position="45"/>
    </location>
</feature>
<feature type="compositionally biased region" description="Basic residues" evidence="1">
    <location>
        <begin position="32"/>
        <end position="43"/>
    </location>
</feature>
<evidence type="ECO:0000313" key="2">
    <source>
        <dbReference type="EMBL" id="OWK38733.1"/>
    </source>
</evidence>
<keyword evidence="3" id="KW-1185">Reference proteome</keyword>
<accession>A0A225DCL7</accession>
<dbReference type="AlphaFoldDB" id="A0A225DCL7"/>
<proteinExistence type="predicted"/>
<dbReference type="RefSeq" id="WP_088258458.1">
    <property type="nucleotide sequence ID" value="NZ_NIDE01000014.1"/>
</dbReference>
<comment type="caution">
    <text evidence="2">The sequence shown here is derived from an EMBL/GenBank/DDBJ whole genome shotgun (WGS) entry which is preliminary data.</text>
</comment>